<dbReference type="InterPro" id="IPR055346">
    <property type="entry name" value="Fe-S_cluster_assembly_SufBD"/>
</dbReference>
<sequence>MLNNKERKLALNVEENEEINLDEYNFSTLRNEQPSAIDSIHELEKNEVDSLASVGVLMEEENRSGTYLLYGHDAFTIARQIEGFECLPIAEALQKYHWLREKYWFKALNKDLDKYTSAISSAIPRGYFIHVKKGVKIEFPFQAGLFMNQENDTMSLHNVVILEEGAEIHLITGCTNKHKIRKGLHLAISEHFIGRNAKLTNSMIHNWGPEFEVRPRGGTIVEEGGTYISNYFSLRPAKSVQMDPFTHLKGDNSSAKYLTVILSTPGTFADLGGRILMTGKNSGAELVARAVCQGGHVIQTGLIIGAASNCRAHVDCAGLMMSEKGMIEAIPGLRAMHPEARMSHEASIGRVAPG</sequence>
<name>X1F2G3_9ZZZZ</name>
<gene>
    <name evidence="3" type="ORF">S03H2_16317</name>
</gene>
<dbReference type="AlphaFoldDB" id="X1F2G3"/>
<dbReference type="GO" id="GO:0016226">
    <property type="term" value="P:iron-sulfur cluster assembly"/>
    <property type="evidence" value="ECO:0007669"/>
    <property type="project" value="InterPro"/>
</dbReference>
<proteinExistence type="inferred from homology"/>
<dbReference type="Pfam" id="PF01458">
    <property type="entry name" value="SUFBD_core"/>
    <property type="match status" value="1"/>
</dbReference>
<comment type="caution">
    <text evidence="3">The sequence shown here is derived from an EMBL/GenBank/DDBJ whole genome shotgun (WGS) entry which is preliminary data.</text>
</comment>
<evidence type="ECO:0000259" key="2">
    <source>
        <dbReference type="Pfam" id="PF01458"/>
    </source>
</evidence>
<dbReference type="PANTHER" id="PTHR30508">
    <property type="entry name" value="FES CLUSTER ASSEMBLY PROTEIN SUF"/>
    <property type="match status" value="1"/>
</dbReference>
<organism evidence="3">
    <name type="scientific">marine sediment metagenome</name>
    <dbReference type="NCBI Taxonomy" id="412755"/>
    <lineage>
        <taxon>unclassified sequences</taxon>
        <taxon>metagenomes</taxon>
        <taxon>ecological metagenomes</taxon>
    </lineage>
</organism>
<protein>
    <recommendedName>
        <fullName evidence="2">SUF system FeS cluster assembly SufBD core domain-containing protein</fullName>
    </recommendedName>
</protein>
<evidence type="ECO:0000313" key="3">
    <source>
        <dbReference type="EMBL" id="GAH39826.1"/>
    </source>
</evidence>
<reference evidence="3" key="1">
    <citation type="journal article" date="2014" name="Front. Microbiol.">
        <title>High frequency of phylogenetically diverse reductive dehalogenase-homologous genes in deep subseafloor sedimentary metagenomes.</title>
        <authorList>
            <person name="Kawai M."/>
            <person name="Futagami T."/>
            <person name="Toyoda A."/>
            <person name="Takaki Y."/>
            <person name="Nishi S."/>
            <person name="Hori S."/>
            <person name="Arai W."/>
            <person name="Tsubouchi T."/>
            <person name="Morono Y."/>
            <person name="Uchiyama I."/>
            <person name="Ito T."/>
            <person name="Fujiyama A."/>
            <person name="Inagaki F."/>
            <person name="Takami H."/>
        </authorList>
    </citation>
    <scope>NUCLEOTIDE SEQUENCE</scope>
    <source>
        <strain evidence="3">Expedition CK06-06</strain>
    </source>
</reference>
<feature type="non-terminal residue" evidence="3">
    <location>
        <position position="354"/>
    </location>
</feature>
<accession>X1F2G3</accession>
<dbReference type="PANTHER" id="PTHR30508:SF1">
    <property type="entry name" value="UPF0051 PROTEIN ABCI8, CHLOROPLASTIC-RELATED"/>
    <property type="match status" value="1"/>
</dbReference>
<comment type="similarity">
    <text evidence="1">Belongs to the iron-sulfur cluster assembly SufBD family.</text>
</comment>
<dbReference type="InterPro" id="IPR000825">
    <property type="entry name" value="SUF_FeS_clus_asmbl_SufBD_core"/>
</dbReference>
<dbReference type="InterPro" id="IPR037284">
    <property type="entry name" value="SUF_FeS_clus_asmbl_SufBD_sf"/>
</dbReference>
<evidence type="ECO:0000256" key="1">
    <source>
        <dbReference type="ARBA" id="ARBA00043967"/>
    </source>
</evidence>
<feature type="domain" description="SUF system FeS cluster assembly SufBD core" evidence="2">
    <location>
        <begin position="147"/>
        <end position="351"/>
    </location>
</feature>
<dbReference type="EMBL" id="BARU01008329">
    <property type="protein sequence ID" value="GAH39826.1"/>
    <property type="molecule type" value="Genomic_DNA"/>
</dbReference>
<dbReference type="SUPFAM" id="SSF101960">
    <property type="entry name" value="Stabilizer of iron transporter SufD"/>
    <property type="match status" value="1"/>
</dbReference>